<name>A0ABS6K7U6_9FIRM</name>
<dbReference type="Gene3D" id="1.10.10.1320">
    <property type="entry name" value="Anti-sigma factor, zinc-finger domain"/>
    <property type="match status" value="1"/>
</dbReference>
<gene>
    <name evidence="5" type="ORF">KTH90_11205</name>
</gene>
<dbReference type="Proteomes" id="UP001314681">
    <property type="component" value="Unassembled WGS sequence"/>
</dbReference>
<protein>
    <recommendedName>
        <fullName evidence="2">Anti-sigma-W factor RsiW</fullName>
    </recommendedName>
</protein>
<evidence type="ECO:0000259" key="4">
    <source>
        <dbReference type="Pfam" id="PF13490"/>
    </source>
</evidence>
<evidence type="ECO:0000256" key="2">
    <source>
        <dbReference type="ARBA" id="ARBA00024438"/>
    </source>
</evidence>
<evidence type="ECO:0000256" key="1">
    <source>
        <dbReference type="ARBA" id="ARBA00024353"/>
    </source>
</evidence>
<dbReference type="InterPro" id="IPR041916">
    <property type="entry name" value="Anti_sigma_zinc_sf"/>
</dbReference>
<dbReference type="Pfam" id="PF13490">
    <property type="entry name" value="zf-HC2"/>
    <property type="match status" value="1"/>
</dbReference>
<feature type="transmembrane region" description="Helical" evidence="3">
    <location>
        <begin position="74"/>
        <end position="94"/>
    </location>
</feature>
<organism evidence="5 6">
    <name type="scientific">Diplocloster modestus</name>
    <dbReference type="NCBI Taxonomy" id="2850322"/>
    <lineage>
        <taxon>Bacteria</taxon>
        <taxon>Bacillati</taxon>
        <taxon>Bacillota</taxon>
        <taxon>Clostridia</taxon>
        <taxon>Lachnospirales</taxon>
        <taxon>Lachnospiraceae</taxon>
        <taxon>Diplocloster</taxon>
    </lineage>
</organism>
<keyword evidence="3" id="KW-1133">Transmembrane helix</keyword>
<keyword evidence="3" id="KW-0812">Transmembrane</keyword>
<evidence type="ECO:0000313" key="5">
    <source>
        <dbReference type="EMBL" id="MBU9726582.1"/>
    </source>
</evidence>
<keyword evidence="6" id="KW-1185">Reference proteome</keyword>
<dbReference type="InterPro" id="IPR027383">
    <property type="entry name" value="Znf_put"/>
</dbReference>
<dbReference type="RefSeq" id="WP_158352498.1">
    <property type="nucleotide sequence ID" value="NZ_JAHQCX010000006.1"/>
</dbReference>
<feature type="domain" description="Putative zinc-finger" evidence="4">
    <location>
        <begin position="5"/>
        <end position="39"/>
    </location>
</feature>
<proteinExistence type="inferred from homology"/>
<evidence type="ECO:0000256" key="3">
    <source>
        <dbReference type="SAM" id="Phobius"/>
    </source>
</evidence>
<reference evidence="5 6" key="1">
    <citation type="submission" date="2021-06" db="EMBL/GenBank/DDBJ databases">
        <title>Description of novel taxa of the family Lachnospiraceae.</title>
        <authorList>
            <person name="Chaplin A.V."/>
            <person name="Sokolova S.R."/>
            <person name="Pikina A.P."/>
            <person name="Korzhanova M."/>
            <person name="Belova V."/>
            <person name="Korostin D."/>
            <person name="Efimov B.A."/>
        </authorList>
    </citation>
    <scope>NUCLEOTIDE SEQUENCE [LARGE SCALE GENOMIC DNA]</scope>
    <source>
        <strain evidence="5 6">ASD4241</strain>
    </source>
</reference>
<comment type="caution">
    <text evidence="5">The sequence shown here is derived from an EMBL/GenBank/DDBJ whole genome shotgun (WGS) entry which is preliminary data.</text>
</comment>
<accession>A0ABS6K7U6</accession>
<feature type="transmembrane region" description="Helical" evidence="3">
    <location>
        <begin position="267"/>
        <end position="288"/>
    </location>
</feature>
<feature type="transmembrane region" description="Helical" evidence="3">
    <location>
        <begin position="235"/>
        <end position="255"/>
    </location>
</feature>
<sequence length="298" mass="33276">MKITCAIIQDLLPLYVENVASEDTCLFVEDHVSTCKDCREQLQEMRLPAKLPADQDISPFLKLKTTLWKKKMQTIFFTCLAALALAVAAIAYLVSPVYLPYEKQPVTLSEREDNALIAVFNKEATGYGVSSSPSDDGSGYVYHIVAWDSIWNSSFVRTAGGNTVLNPNGEKISAVYYYETNGTGEKLLYGDKQNPSGMLIRQPKLSVCLLASLTALFLGGVLFLIFRKNTGVRKILFYMIPLPVFYLLSHFLILGTTVTSYSAMHDLLAVLLVTMLFYVIYGIARCLFHYIRNKSAAR</sequence>
<feature type="transmembrane region" description="Helical" evidence="3">
    <location>
        <begin position="204"/>
        <end position="226"/>
    </location>
</feature>
<dbReference type="EMBL" id="JAHQCX010000006">
    <property type="protein sequence ID" value="MBU9726582.1"/>
    <property type="molecule type" value="Genomic_DNA"/>
</dbReference>
<evidence type="ECO:0000313" key="6">
    <source>
        <dbReference type="Proteomes" id="UP001314681"/>
    </source>
</evidence>
<keyword evidence="3" id="KW-0472">Membrane</keyword>
<comment type="similarity">
    <text evidence="1">Belongs to the zinc-associated anti-sigma factor (ZAS) superfamily. Anti-sigma-W factor family.</text>
</comment>